<protein>
    <submittedName>
        <fullName evidence="1">Uncharacterized protein</fullName>
    </submittedName>
</protein>
<organism evidence="1 2">
    <name type="scientific">Streblomastix strix</name>
    <dbReference type="NCBI Taxonomy" id="222440"/>
    <lineage>
        <taxon>Eukaryota</taxon>
        <taxon>Metamonada</taxon>
        <taxon>Preaxostyla</taxon>
        <taxon>Oxymonadida</taxon>
        <taxon>Streblomastigidae</taxon>
        <taxon>Streblomastix</taxon>
    </lineage>
</organism>
<dbReference type="EMBL" id="SNRW01000632">
    <property type="protein sequence ID" value="KAA6400048.1"/>
    <property type="molecule type" value="Genomic_DNA"/>
</dbReference>
<comment type="caution">
    <text evidence="1">The sequence shown here is derived from an EMBL/GenBank/DDBJ whole genome shotgun (WGS) entry which is preliminary data.</text>
</comment>
<name>A0A5J4WY73_9EUKA</name>
<sequence length="184" mass="20796">MYKAYGMSRMHFVQEDTDSLTWAISGNPNRGTDQLFEEVIKDQGFYDTYKDCVFSENGQKQILHIGVEKQGYNCIALSPNNYINNDEIVLKGVIMNLNPQINEQTFIDCINKGTIATAINTTLAQRKGTKSRLQIEKSTITGSHTKMIQSRDAKRNSQHIKVMYSIDATNKSFIQVIDGFIKGT</sequence>
<dbReference type="Proteomes" id="UP000324800">
    <property type="component" value="Unassembled WGS sequence"/>
</dbReference>
<dbReference type="AlphaFoldDB" id="A0A5J4WY73"/>
<evidence type="ECO:0000313" key="1">
    <source>
        <dbReference type="EMBL" id="KAA6400048.1"/>
    </source>
</evidence>
<proteinExistence type="predicted"/>
<evidence type="ECO:0000313" key="2">
    <source>
        <dbReference type="Proteomes" id="UP000324800"/>
    </source>
</evidence>
<accession>A0A5J4WY73</accession>
<gene>
    <name evidence="1" type="ORF">EZS28_004436</name>
</gene>
<reference evidence="1 2" key="1">
    <citation type="submission" date="2019-03" db="EMBL/GenBank/DDBJ databases">
        <title>Single cell metagenomics reveals metabolic interactions within the superorganism composed of flagellate Streblomastix strix and complex community of Bacteroidetes bacteria on its surface.</title>
        <authorList>
            <person name="Treitli S.C."/>
            <person name="Kolisko M."/>
            <person name="Husnik F."/>
            <person name="Keeling P."/>
            <person name="Hampl V."/>
        </authorList>
    </citation>
    <scope>NUCLEOTIDE SEQUENCE [LARGE SCALE GENOMIC DNA]</scope>
    <source>
        <strain evidence="1">ST1C</strain>
    </source>
</reference>